<accession>A0ABN1U6T7</accession>
<dbReference type="RefSeq" id="WP_344628064.1">
    <property type="nucleotide sequence ID" value="NZ_BAAALD010000136.1"/>
</dbReference>
<keyword evidence="4" id="KW-1185">Reference proteome</keyword>
<dbReference type="PANTHER" id="PTHR23026:SF123">
    <property type="entry name" value="NAD(P)H NITROREDUCTASE RV3131-RELATED"/>
    <property type="match status" value="1"/>
</dbReference>
<dbReference type="NCBIfam" id="NF047509">
    <property type="entry name" value="Rv3131_FMN_oxido"/>
    <property type="match status" value="1"/>
</dbReference>
<evidence type="ECO:0000256" key="1">
    <source>
        <dbReference type="SAM" id="MobiDB-lite"/>
    </source>
</evidence>
<comment type="caution">
    <text evidence="3">The sequence shown here is derived from an EMBL/GenBank/DDBJ whole genome shotgun (WGS) entry which is preliminary data.</text>
</comment>
<dbReference type="InterPro" id="IPR029479">
    <property type="entry name" value="Nitroreductase"/>
</dbReference>
<dbReference type="InterPro" id="IPR000415">
    <property type="entry name" value="Nitroreductase-like"/>
</dbReference>
<feature type="domain" description="Nitroreductase" evidence="2">
    <location>
        <begin position="124"/>
        <end position="312"/>
    </location>
</feature>
<dbReference type="EMBL" id="BAAALD010000136">
    <property type="protein sequence ID" value="GAA1123177.1"/>
    <property type="molecule type" value="Genomic_DNA"/>
</dbReference>
<evidence type="ECO:0000313" key="4">
    <source>
        <dbReference type="Proteomes" id="UP001499987"/>
    </source>
</evidence>
<dbReference type="InterPro" id="IPR050627">
    <property type="entry name" value="Nitroreductase/BluB"/>
</dbReference>
<sequence length="340" mass="37003">MISPALTRDELRALAAAGGAAPSLHNSQPWRFRPSADLRRLEVYADYRRAVPVTDPDGRALHISIGAALFNLRVAAVHFGRAPVLRLQPGHPGRQPIAELDLAEGRQAGPEPFGRDLYPAVFLRHSSREPFANRDVPEAVLGELLDAAHTEGTVMTALEEAEVRRVLDLTAEAEARIAADVARQTETRTWLRPEAPAVDGIPAAAFGPQDHDARVPMRSFTGRPPAPAVLAPPPTRRFEALPQLATLTTHGDRAADWLRAGQAMERVWLLATLHGLRVSVLHQAVEWPDTRRLLRDPEQGPGHVQLVLRFGYGPPGATTPRRPVDEILDLPADPGAAQGM</sequence>
<gene>
    <name evidence="3" type="ORF">GCM10009663_73070</name>
</gene>
<proteinExistence type="predicted"/>
<name>A0ABN1U6T7_9ACTN</name>
<feature type="region of interest" description="Disordered" evidence="1">
    <location>
        <begin position="314"/>
        <end position="340"/>
    </location>
</feature>
<evidence type="ECO:0000259" key="2">
    <source>
        <dbReference type="Pfam" id="PF00881"/>
    </source>
</evidence>
<dbReference type="Gene3D" id="3.40.109.10">
    <property type="entry name" value="NADH Oxidase"/>
    <property type="match status" value="1"/>
</dbReference>
<reference evidence="3 4" key="1">
    <citation type="journal article" date="2019" name="Int. J. Syst. Evol. Microbiol.">
        <title>The Global Catalogue of Microorganisms (GCM) 10K type strain sequencing project: providing services to taxonomists for standard genome sequencing and annotation.</title>
        <authorList>
            <consortium name="The Broad Institute Genomics Platform"/>
            <consortium name="The Broad Institute Genome Sequencing Center for Infectious Disease"/>
            <person name="Wu L."/>
            <person name="Ma J."/>
        </authorList>
    </citation>
    <scope>NUCLEOTIDE SEQUENCE [LARGE SCALE GENOMIC DNA]</scope>
    <source>
        <strain evidence="3 4">JCM 13002</strain>
    </source>
</reference>
<dbReference type="Proteomes" id="UP001499987">
    <property type="component" value="Unassembled WGS sequence"/>
</dbReference>
<dbReference type="PANTHER" id="PTHR23026">
    <property type="entry name" value="NADPH NITROREDUCTASE"/>
    <property type="match status" value="1"/>
</dbReference>
<dbReference type="Pfam" id="PF00881">
    <property type="entry name" value="Nitroreductase"/>
    <property type="match status" value="1"/>
</dbReference>
<organism evidence="3 4">
    <name type="scientific">Kitasatospora arboriphila</name>
    <dbReference type="NCBI Taxonomy" id="258052"/>
    <lineage>
        <taxon>Bacteria</taxon>
        <taxon>Bacillati</taxon>
        <taxon>Actinomycetota</taxon>
        <taxon>Actinomycetes</taxon>
        <taxon>Kitasatosporales</taxon>
        <taxon>Streptomycetaceae</taxon>
        <taxon>Kitasatospora</taxon>
    </lineage>
</organism>
<evidence type="ECO:0000313" key="3">
    <source>
        <dbReference type="EMBL" id="GAA1123177.1"/>
    </source>
</evidence>
<dbReference type="SUPFAM" id="SSF55469">
    <property type="entry name" value="FMN-dependent nitroreductase-like"/>
    <property type="match status" value="2"/>
</dbReference>
<protein>
    <submittedName>
        <fullName evidence="3">Nitroreductase family protein</fullName>
    </submittedName>
</protein>